<accession>A0ACB8RXN4</accession>
<reference evidence="1" key="1">
    <citation type="submission" date="2021-02" db="EMBL/GenBank/DDBJ databases">
        <authorList>
            <consortium name="DOE Joint Genome Institute"/>
            <person name="Ahrendt S."/>
            <person name="Looney B.P."/>
            <person name="Miyauchi S."/>
            <person name="Morin E."/>
            <person name="Drula E."/>
            <person name="Courty P.E."/>
            <person name="Chicoki N."/>
            <person name="Fauchery L."/>
            <person name="Kohler A."/>
            <person name="Kuo A."/>
            <person name="Labutti K."/>
            <person name="Pangilinan J."/>
            <person name="Lipzen A."/>
            <person name="Riley R."/>
            <person name="Andreopoulos W."/>
            <person name="He G."/>
            <person name="Johnson J."/>
            <person name="Barry K.W."/>
            <person name="Grigoriev I.V."/>
            <person name="Nagy L."/>
            <person name="Hibbett D."/>
            <person name="Henrissat B."/>
            <person name="Matheny P.B."/>
            <person name="Labbe J."/>
            <person name="Martin F."/>
        </authorList>
    </citation>
    <scope>NUCLEOTIDE SEQUENCE</scope>
    <source>
        <strain evidence="1">FP105234-sp</strain>
    </source>
</reference>
<comment type="caution">
    <text evidence="1">The sequence shown here is derived from an EMBL/GenBank/DDBJ whole genome shotgun (WGS) entry which is preliminary data.</text>
</comment>
<protein>
    <submittedName>
        <fullName evidence="1">Uncharacterized protein</fullName>
    </submittedName>
</protein>
<keyword evidence="2" id="KW-1185">Reference proteome</keyword>
<evidence type="ECO:0000313" key="2">
    <source>
        <dbReference type="Proteomes" id="UP000814033"/>
    </source>
</evidence>
<sequence>MNPTPASIDILRKKVPHLFVDGRARRRRYPNRRDVVPNKGDALEAEERHAQVMHDMSEDMLLAEKIDRLELKSKELIDSISRSKEQPQDRATSLDDRQRLLDQLEATLILLDGTLTERTAAIDRREELLNAVYDRREKELVAERKELIESIAVREGRADRQEERLDKRSERLDKREIWLDARAQGAPGQ</sequence>
<name>A0ACB8RXN4_9AGAM</name>
<gene>
    <name evidence="1" type="ORF">FA95DRAFT_1557805</name>
</gene>
<proteinExistence type="predicted"/>
<evidence type="ECO:0000313" key="1">
    <source>
        <dbReference type="EMBL" id="KAI0048577.1"/>
    </source>
</evidence>
<dbReference type="Proteomes" id="UP000814033">
    <property type="component" value="Unassembled WGS sequence"/>
</dbReference>
<organism evidence="1 2">
    <name type="scientific">Auriscalpium vulgare</name>
    <dbReference type="NCBI Taxonomy" id="40419"/>
    <lineage>
        <taxon>Eukaryota</taxon>
        <taxon>Fungi</taxon>
        <taxon>Dikarya</taxon>
        <taxon>Basidiomycota</taxon>
        <taxon>Agaricomycotina</taxon>
        <taxon>Agaricomycetes</taxon>
        <taxon>Russulales</taxon>
        <taxon>Auriscalpiaceae</taxon>
        <taxon>Auriscalpium</taxon>
    </lineage>
</organism>
<reference evidence="1" key="2">
    <citation type="journal article" date="2022" name="New Phytol.">
        <title>Evolutionary transition to the ectomycorrhizal habit in the genomes of a hyperdiverse lineage of mushroom-forming fungi.</title>
        <authorList>
            <person name="Looney B."/>
            <person name="Miyauchi S."/>
            <person name="Morin E."/>
            <person name="Drula E."/>
            <person name="Courty P.E."/>
            <person name="Kohler A."/>
            <person name="Kuo A."/>
            <person name="LaButti K."/>
            <person name="Pangilinan J."/>
            <person name="Lipzen A."/>
            <person name="Riley R."/>
            <person name="Andreopoulos W."/>
            <person name="He G."/>
            <person name="Johnson J."/>
            <person name="Nolan M."/>
            <person name="Tritt A."/>
            <person name="Barry K.W."/>
            <person name="Grigoriev I.V."/>
            <person name="Nagy L.G."/>
            <person name="Hibbett D."/>
            <person name="Henrissat B."/>
            <person name="Matheny P.B."/>
            <person name="Labbe J."/>
            <person name="Martin F.M."/>
        </authorList>
    </citation>
    <scope>NUCLEOTIDE SEQUENCE</scope>
    <source>
        <strain evidence="1">FP105234-sp</strain>
    </source>
</reference>
<dbReference type="EMBL" id="MU275884">
    <property type="protein sequence ID" value="KAI0048577.1"/>
    <property type="molecule type" value="Genomic_DNA"/>
</dbReference>